<keyword evidence="2" id="KW-1185">Reference proteome</keyword>
<gene>
    <name evidence="1" type="ORF">Bhyg_11086</name>
</gene>
<comment type="caution">
    <text evidence="1">The sequence shown here is derived from an EMBL/GenBank/DDBJ whole genome shotgun (WGS) entry which is preliminary data.</text>
</comment>
<dbReference type="Proteomes" id="UP001151699">
    <property type="component" value="Chromosome X"/>
</dbReference>
<organism evidence="1 2">
    <name type="scientific">Pseudolycoriella hygida</name>
    <dbReference type="NCBI Taxonomy" id="35572"/>
    <lineage>
        <taxon>Eukaryota</taxon>
        <taxon>Metazoa</taxon>
        <taxon>Ecdysozoa</taxon>
        <taxon>Arthropoda</taxon>
        <taxon>Hexapoda</taxon>
        <taxon>Insecta</taxon>
        <taxon>Pterygota</taxon>
        <taxon>Neoptera</taxon>
        <taxon>Endopterygota</taxon>
        <taxon>Diptera</taxon>
        <taxon>Nematocera</taxon>
        <taxon>Sciaroidea</taxon>
        <taxon>Sciaridae</taxon>
        <taxon>Pseudolycoriella</taxon>
    </lineage>
</organism>
<protein>
    <submittedName>
        <fullName evidence="1">Uncharacterized protein</fullName>
    </submittedName>
</protein>
<reference evidence="1" key="1">
    <citation type="submission" date="2022-07" db="EMBL/GenBank/DDBJ databases">
        <authorList>
            <person name="Trinca V."/>
            <person name="Uliana J.V.C."/>
            <person name="Torres T.T."/>
            <person name="Ward R.J."/>
            <person name="Monesi N."/>
        </authorList>
    </citation>
    <scope>NUCLEOTIDE SEQUENCE</scope>
    <source>
        <strain evidence="1">HSMRA1968</strain>
        <tissue evidence="1">Whole embryos</tissue>
    </source>
</reference>
<dbReference type="EMBL" id="WJQU01000003">
    <property type="protein sequence ID" value="KAJ6638351.1"/>
    <property type="molecule type" value="Genomic_DNA"/>
</dbReference>
<accession>A0A9Q0MUM9</accession>
<dbReference type="AlphaFoldDB" id="A0A9Q0MUM9"/>
<name>A0A9Q0MUM9_9DIPT</name>
<evidence type="ECO:0000313" key="1">
    <source>
        <dbReference type="EMBL" id="KAJ6638351.1"/>
    </source>
</evidence>
<proteinExistence type="predicted"/>
<evidence type="ECO:0000313" key="2">
    <source>
        <dbReference type="Proteomes" id="UP001151699"/>
    </source>
</evidence>
<sequence length="123" mass="13768">MKQDLIRKMKTTLPEHSYNPIPSSHLIFLVAFLIPIPPQRIGNDIKDHFCSLNFELQIVSSVFLMFVSNSFKSVSYLNLMKTFSSASSVIGAPKSSKSFSIILIPGEIFSNFSIIELSLSPQK</sequence>